<dbReference type="OMA" id="WATFAGR"/>
<dbReference type="Gramene" id="PHT82303">
    <property type="protein sequence ID" value="PHT82303"/>
    <property type="gene ID" value="T459_15318"/>
</dbReference>
<gene>
    <name evidence="1" type="ORF">T459_15318</name>
</gene>
<evidence type="ECO:0000313" key="1">
    <source>
        <dbReference type="EMBL" id="PHT82303.1"/>
    </source>
</evidence>
<sequence>MRMTFYEVMRKHRVRPVGFLLCATFGCSVVTCAGLLVYGDGIECAAESLQAAPSIPSLGRGIQSLHQASKAVKQIKNSMIQKSIESLVYIFKKVFNVNYEAISFEVAEVEPCVTVKVALCDPEVTS</sequence>
<reference evidence="1 2" key="1">
    <citation type="journal article" date="2014" name="Nat. Genet.">
        <title>Genome sequence of the hot pepper provides insights into the evolution of pungency in Capsicum species.</title>
        <authorList>
            <person name="Kim S."/>
            <person name="Park M."/>
            <person name="Yeom S.I."/>
            <person name="Kim Y.M."/>
            <person name="Lee J.M."/>
            <person name="Lee H.A."/>
            <person name="Seo E."/>
            <person name="Choi J."/>
            <person name="Cheong K."/>
            <person name="Kim K.T."/>
            <person name="Jung K."/>
            <person name="Lee G.W."/>
            <person name="Oh S.K."/>
            <person name="Bae C."/>
            <person name="Kim S.B."/>
            <person name="Lee H.Y."/>
            <person name="Kim S.Y."/>
            <person name="Kim M.S."/>
            <person name="Kang B.C."/>
            <person name="Jo Y.D."/>
            <person name="Yang H.B."/>
            <person name="Jeong H.J."/>
            <person name="Kang W.H."/>
            <person name="Kwon J.K."/>
            <person name="Shin C."/>
            <person name="Lim J.Y."/>
            <person name="Park J.H."/>
            <person name="Huh J.H."/>
            <person name="Kim J.S."/>
            <person name="Kim B.D."/>
            <person name="Cohen O."/>
            <person name="Paran I."/>
            <person name="Suh M.C."/>
            <person name="Lee S.B."/>
            <person name="Kim Y.K."/>
            <person name="Shin Y."/>
            <person name="Noh S.J."/>
            <person name="Park J."/>
            <person name="Seo Y.S."/>
            <person name="Kwon S.Y."/>
            <person name="Kim H.A."/>
            <person name="Park J.M."/>
            <person name="Kim H.J."/>
            <person name="Choi S.B."/>
            <person name="Bosland P.W."/>
            <person name="Reeves G."/>
            <person name="Jo S.H."/>
            <person name="Lee B.W."/>
            <person name="Cho H.T."/>
            <person name="Choi H.S."/>
            <person name="Lee M.S."/>
            <person name="Yu Y."/>
            <person name="Do Choi Y."/>
            <person name="Park B.S."/>
            <person name="van Deynze A."/>
            <person name="Ashrafi H."/>
            <person name="Hill T."/>
            <person name="Kim W.T."/>
            <person name="Pai H.S."/>
            <person name="Ahn H.K."/>
            <person name="Yeam I."/>
            <person name="Giovannoni J.J."/>
            <person name="Rose J.K."/>
            <person name="Sorensen I."/>
            <person name="Lee S.J."/>
            <person name="Kim R.W."/>
            <person name="Choi I.Y."/>
            <person name="Choi B.S."/>
            <person name="Lim J.S."/>
            <person name="Lee Y.H."/>
            <person name="Choi D."/>
        </authorList>
    </citation>
    <scope>NUCLEOTIDE SEQUENCE [LARGE SCALE GENOMIC DNA]</scope>
    <source>
        <strain evidence="2">cv. CM334</strain>
    </source>
</reference>
<accession>A0A2G2ZJZ8</accession>
<dbReference type="AlphaFoldDB" id="A0A2G2ZJZ8"/>
<reference evidence="1 2" key="2">
    <citation type="journal article" date="2017" name="Genome Biol.">
        <title>New reference genome sequences of hot pepper reveal the massive evolution of plant disease-resistance genes by retroduplication.</title>
        <authorList>
            <person name="Kim S."/>
            <person name="Park J."/>
            <person name="Yeom S.I."/>
            <person name="Kim Y.M."/>
            <person name="Seo E."/>
            <person name="Kim K.T."/>
            <person name="Kim M.S."/>
            <person name="Lee J.M."/>
            <person name="Cheong K."/>
            <person name="Shin H.S."/>
            <person name="Kim S.B."/>
            <person name="Han K."/>
            <person name="Lee J."/>
            <person name="Park M."/>
            <person name="Lee H.A."/>
            <person name="Lee H.Y."/>
            <person name="Lee Y."/>
            <person name="Oh S."/>
            <person name="Lee J.H."/>
            <person name="Choi E."/>
            <person name="Choi E."/>
            <person name="Lee S.E."/>
            <person name="Jeon J."/>
            <person name="Kim H."/>
            <person name="Choi G."/>
            <person name="Song H."/>
            <person name="Lee J."/>
            <person name="Lee S.C."/>
            <person name="Kwon J.K."/>
            <person name="Lee H.Y."/>
            <person name="Koo N."/>
            <person name="Hong Y."/>
            <person name="Kim R.W."/>
            <person name="Kang W.H."/>
            <person name="Huh J.H."/>
            <person name="Kang B.C."/>
            <person name="Yang T.J."/>
            <person name="Lee Y.H."/>
            <person name="Bennetzen J.L."/>
            <person name="Choi D."/>
        </authorList>
    </citation>
    <scope>NUCLEOTIDE SEQUENCE [LARGE SCALE GENOMIC DNA]</scope>
    <source>
        <strain evidence="2">cv. CM334</strain>
    </source>
</reference>
<dbReference type="Proteomes" id="UP000222542">
    <property type="component" value="Unassembled WGS sequence"/>
</dbReference>
<comment type="caution">
    <text evidence="1">The sequence shown here is derived from an EMBL/GenBank/DDBJ whole genome shotgun (WGS) entry which is preliminary data.</text>
</comment>
<dbReference type="PANTHER" id="PTHR36020:SF1">
    <property type="entry name" value="TRANSMEMBRANE PROTEIN"/>
    <property type="match status" value="1"/>
</dbReference>
<dbReference type="PROSITE" id="PS51257">
    <property type="entry name" value="PROKAR_LIPOPROTEIN"/>
    <property type="match status" value="1"/>
</dbReference>
<keyword evidence="2" id="KW-1185">Reference proteome</keyword>
<dbReference type="STRING" id="4072.A0A2G2ZJZ8"/>
<dbReference type="EMBL" id="AYRZ02000005">
    <property type="protein sequence ID" value="PHT82303.1"/>
    <property type="molecule type" value="Genomic_DNA"/>
</dbReference>
<evidence type="ECO:0000313" key="2">
    <source>
        <dbReference type="Proteomes" id="UP000222542"/>
    </source>
</evidence>
<proteinExistence type="predicted"/>
<name>A0A2G2ZJZ8_CAPAN</name>
<dbReference type="PANTHER" id="PTHR36020">
    <property type="entry name" value="TRANSMEMBRANE PROTEIN"/>
    <property type="match status" value="1"/>
</dbReference>
<organism evidence="1 2">
    <name type="scientific">Capsicum annuum</name>
    <name type="common">Capsicum pepper</name>
    <dbReference type="NCBI Taxonomy" id="4072"/>
    <lineage>
        <taxon>Eukaryota</taxon>
        <taxon>Viridiplantae</taxon>
        <taxon>Streptophyta</taxon>
        <taxon>Embryophyta</taxon>
        <taxon>Tracheophyta</taxon>
        <taxon>Spermatophyta</taxon>
        <taxon>Magnoliopsida</taxon>
        <taxon>eudicotyledons</taxon>
        <taxon>Gunneridae</taxon>
        <taxon>Pentapetalae</taxon>
        <taxon>asterids</taxon>
        <taxon>lamiids</taxon>
        <taxon>Solanales</taxon>
        <taxon>Solanaceae</taxon>
        <taxon>Solanoideae</taxon>
        <taxon>Capsiceae</taxon>
        <taxon>Capsicum</taxon>
    </lineage>
</organism>
<protein>
    <submittedName>
        <fullName evidence="1">Uncharacterized protein</fullName>
    </submittedName>
</protein>